<feature type="region of interest" description="Disordered" evidence="1">
    <location>
        <begin position="230"/>
        <end position="264"/>
    </location>
</feature>
<evidence type="ECO:0000256" key="1">
    <source>
        <dbReference type="SAM" id="MobiDB-lite"/>
    </source>
</evidence>
<feature type="non-terminal residue" evidence="2">
    <location>
        <position position="1"/>
    </location>
</feature>
<dbReference type="AlphaFoldDB" id="A0A699HUT4"/>
<proteinExistence type="predicted"/>
<sequence>KERIAKVEWGVFWGVTYSWTLVLMEKKVNSSWTVHAEDDTKDYALMAFNSSNSGSHTEFEKGGSTEELVSTARSEDSTVRADVGNADPIAPPLTITSIFNDEDITMAQTLIKIKEEKAKEKGDKGKGVLEEPEPAKKMTRSDLDAAQIAKDAKVARLEEKEEYTIEKRAKFLAKTIVAQRRFRAAQRSAEIRKIQGLYERQKRMIDDFKPMDSDDAVDKEKVLEEPDNTKVKVKQEGDKESIRKRPGRRHKMKATKKYKRQKTDSDLKEEEHLKTFLHGAERIYYRIFRSDGSSRWIKTFSEMETRTMFEETTDDDLWKNQEEWILKSWNFYKNYGVHTLKCKDGTKMYMLAERRYPLIKETLERMLALRLIVESKSEAVFDLLRFIQKQIDESGSHDGSEKDL</sequence>
<feature type="compositionally biased region" description="Basic residues" evidence="1">
    <location>
        <begin position="244"/>
        <end position="260"/>
    </location>
</feature>
<comment type="caution">
    <text evidence="2">The sequence shown here is derived from an EMBL/GenBank/DDBJ whole genome shotgun (WGS) entry which is preliminary data.</text>
</comment>
<protein>
    <submittedName>
        <fullName evidence="2">Uncharacterized protein</fullName>
    </submittedName>
</protein>
<name>A0A699HUT4_TANCI</name>
<reference evidence="2" key="1">
    <citation type="journal article" date="2019" name="Sci. Rep.">
        <title>Draft genome of Tanacetum cinerariifolium, the natural source of mosquito coil.</title>
        <authorList>
            <person name="Yamashiro T."/>
            <person name="Shiraishi A."/>
            <person name="Satake H."/>
            <person name="Nakayama K."/>
        </authorList>
    </citation>
    <scope>NUCLEOTIDE SEQUENCE</scope>
</reference>
<gene>
    <name evidence="2" type="ORF">Tci_448376</name>
</gene>
<accession>A0A699HUT4</accession>
<feature type="region of interest" description="Disordered" evidence="1">
    <location>
        <begin position="121"/>
        <end position="141"/>
    </location>
</feature>
<evidence type="ECO:0000313" key="2">
    <source>
        <dbReference type="EMBL" id="GEY76402.1"/>
    </source>
</evidence>
<dbReference type="EMBL" id="BKCJ010207453">
    <property type="protein sequence ID" value="GEY76402.1"/>
    <property type="molecule type" value="Genomic_DNA"/>
</dbReference>
<feature type="compositionally biased region" description="Basic and acidic residues" evidence="1">
    <location>
        <begin position="230"/>
        <end position="243"/>
    </location>
</feature>
<organism evidence="2">
    <name type="scientific">Tanacetum cinerariifolium</name>
    <name type="common">Dalmatian daisy</name>
    <name type="synonym">Chrysanthemum cinerariifolium</name>
    <dbReference type="NCBI Taxonomy" id="118510"/>
    <lineage>
        <taxon>Eukaryota</taxon>
        <taxon>Viridiplantae</taxon>
        <taxon>Streptophyta</taxon>
        <taxon>Embryophyta</taxon>
        <taxon>Tracheophyta</taxon>
        <taxon>Spermatophyta</taxon>
        <taxon>Magnoliopsida</taxon>
        <taxon>eudicotyledons</taxon>
        <taxon>Gunneridae</taxon>
        <taxon>Pentapetalae</taxon>
        <taxon>asterids</taxon>
        <taxon>campanulids</taxon>
        <taxon>Asterales</taxon>
        <taxon>Asteraceae</taxon>
        <taxon>Asteroideae</taxon>
        <taxon>Anthemideae</taxon>
        <taxon>Anthemidinae</taxon>
        <taxon>Tanacetum</taxon>
    </lineage>
</organism>
<feature type="non-terminal residue" evidence="2">
    <location>
        <position position="404"/>
    </location>
</feature>